<reference evidence="2 3" key="1">
    <citation type="journal article" date="2016" name="Nat. Commun.">
        <title>Ectomycorrhizal ecology is imprinted in the genome of the dominant symbiotic fungus Cenococcum geophilum.</title>
        <authorList>
            <consortium name="DOE Joint Genome Institute"/>
            <person name="Peter M."/>
            <person name="Kohler A."/>
            <person name="Ohm R.A."/>
            <person name="Kuo A."/>
            <person name="Krutzmann J."/>
            <person name="Morin E."/>
            <person name="Arend M."/>
            <person name="Barry K.W."/>
            <person name="Binder M."/>
            <person name="Choi C."/>
            <person name="Clum A."/>
            <person name="Copeland A."/>
            <person name="Grisel N."/>
            <person name="Haridas S."/>
            <person name="Kipfer T."/>
            <person name="LaButti K."/>
            <person name="Lindquist E."/>
            <person name="Lipzen A."/>
            <person name="Maire R."/>
            <person name="Meier B."/>
            <person name="Mihaltcheva S."/>
            <person name="Molinier V."/>
            <person name="Murat C."/>
            <person name="Poggeler S."/>
            <person name="Quandt C.A."/>
            <person name="Sperisen C."/>
            <person name="Tritt A."/>
            <person name="Tisserant E."/>
            <person name="Crous P.W."/>
            <person name="Henrissat B."/>
            <person name="Nehls U."/>
            <person name="Egli S."/>
            <person name="Spatafora J.W."/>
            <person name="Grigoriev I.V."/>
            <person name="Martin F.M."/>
        </authorList>
    </citation>
    <scope>NUCLEOTIDE SEQUENCE [LARGE SCALE GENOMIC DNA]</scope>
    <source>
        <strain evidence="2 3">CBS 459.81</strain>
    </source>
</reference>
<feature type="transmembrane region" description="Helical" evidence="1">
    <location>
        <begin position="25"/>
        <end position="45"/>
    </location>
</feature>
<evidence type="ECO:0000313" key="2">
    <source>
        <dbReference type="EMBL" id="OCK78785.1"/>
    </source>
</evidence>
<keyword evidence="3" id="KW-1185">Reference proteome</keyword>
<evidence type="ECO:0000256" key="1">
    <source>
        <dbReference type="SAM" id="Phobius"/>
    </source>
</evidence>
<evidence type="ECO:0000313" key="3">
    <source>
        <dbReference type="Proteomes" id="UP000250266"/>
    </source>
</evidence>
<keyword evidence="1" id="KW-1133">Transmembrane helix</keyword>
<sequence>MFLVFDIVSSEGVLMIKRFGTFSPSIISGCLPARLGILILILSLSKRFWVLLETKHWGKEATYRDVLGHLFHILQLGQEEGRKEVTVPLFLWHAQRHG</sequence>
<organism evidence="2 3">
    <name type="scientific">Lepidopterella palustris CBS 459.81</name>
    <dbReference type="NCBI Taxonomy" id="1314670"/>
    <lineage>
        <taxon>Eukaryota</taxon>
        <taxon>Fungi</taxon>
        <taxon>Dikarya</taxon>
        <taxon>Ascomycota</taxon>
        <taxon>Pezizomycotina</taxon>
        <taxon>Dothideomycetes</taxon>
        <taxon>Pleosporomycetidae</taxon>
        <taxon>Mytilinidiales</taxon>
        <taxon>Argynnaceae</taxon>
        <taxon>Lepidopterella</taxon>
    </lineage>
</organism>
<accession>A0A8E2JDN8</accession>
<dbReference type="EMBL" id="KV745040">
    <property type="protein sequence ID" value="OCK78785.1"/>
    <property type="molecule type" value="Genomic_DNA"/>
</dbReference>
<dbReference type="Proteomes" id="UP000250266">
    <property type="component" value="Unassembled WGS sequence"/>
</dbReference>
<dbReference type="AlphaFoldDB" id="A0A8E2JDN8"/>
<keyword evidence="1" id="KW-0812">Transmembrane</keyword>
<keyword evidence="1" id="KW-0472">Membrane</keyword>
<proteinExistence type="predicted"/>
<protein>
    <submittedName>
        <fullName evidence="2">Uncharacterized protein</fullName>
    </submittedName>
</protein>
<name>A0A8E2JDN8_9PEZI</name>
<gene>
    <name evidence="2" type="ORF">K432DRAFT_84549</name>
</gene>